<gene>
    <name evidence="1" type="ORF">Aory04_000969500</name>
</gene>
<accession>A0AAN4YP09</accession>
<evidence type="ECO:0000313" key="2">
    <source>
        <dbReference type="Proteomes" id="UP001165205"/>
    </source>
</evidence>
<dbReference type="EMBL" id="BSYA01000137">
    <property type="protein sequence ID" value="GMG34325.1"/>
    <property type="molecule type" value="Genomic_DNA"/>
</dbReference>
<reference evidence="1" key="1">
    <citation type="submission" date="2023-04" db="EMBL/GenBank/DDBJ databases">
        <title>Aspergillus oryzae NBRC 4228.</title>
        <authorList>
            <person name="Ichikawa N."/>
            <person name="Sato H."/>
            <person name="Tonouchi N."/>
        </authorList>
    </citation>
    <scope>NUCLEOTIDE SEQUENCE</scope>
    <source>
        <strain evidence="1">NBRC 4228</strain>
    </source>
</reference>
<comment type="caution">
    <text evidence="1">The sequence shown here is derived from an EMBL/GenBank/DDBJ whole genome shotgun (WGS) entry which is preliminary data.</text>
</comment>
<evidence type="ECO:0000313" key="1">
    <source>
        <dbReference type="EMBL" id="GMG34325.1"/>
    </source>
</evidence>
<proteinExistence type="predicted"/>
<name>A0AAN4YP09_ASPOZ</name>
<dbReference type="AlphaFoldDB" id="A0AAN4YP09"/>
<dbReference type="Proteomes" id="UP001165205">
    <property type="component" value="Unassembled WGS sequence"/>
</dbReference>
<organism evidence="1 2">
    <name type="scientific">Aspergillus oryzae</name>
    <name type="common">Yellow koji mold</name>
    <dbReference type="NCBI Taxonomy" id="5062"/>
    <lineage>
        <taxon>Eukaryota</taxon>
        <taxon>Fungi</taxon>
        <taxon>Dikarya</taxon>
        <taxon>Ascomycota</taxon>
        <taxon>Pezizomycotina</taxon>
        <taxon>Eurotiomycetes</taxon>
        <taxon>Eurotiomycetidae</taxon>
        <taxon>Eurotiales</taxon>
        <taxon>Aspergillaceae</taxon>
        <taxon>Aspergillus</taxon>
        <taxon>Aspergillus subgen. Circumdati</taxon>
    </lineage>
</organism>
<sequence length="100" mass="11217">MVLVKLLTIVHTAQDLNRDKVLYDSSGSLYDDEDIGNQAHHTVRRGEACMTALVDFDDDEARDKGRHADGLDEVMDARAFEFLLGCRCGLEDECSLNLEE</sequence>
<protein>
    <submittedName>
        <fullName evidence="1">Unnamed protein product</fullName>
    </submittedName>
</protein>